<evidence type="ECO:0000313" key="2">
    <source>
        <dbReference type="EMBL" id="QWY79215.1"/>
    </source>
</evidence>
<geneLocation type="plasmid" evidence="2 3">
    <name>pNi1-3</name>
</geneLocation>
<evidence type="ECO:0000256" key="1">
    <source>
        <dbReference type="SAM" id="SignalP"/>
    </source>
</evidence>
<proteinExistence type="predicted"/>
<name>A0A8F3E3B7_9GAMM</name>
<keyword evidence="2" id="KW-0614">Plasmid</keyword>
<dbReference type="RefSeq" id="WP_011711553.1">
    <property type="nucleotide sequence ID" value="NZ_CP076856.1"/>
</dbReference>
<dbReference type="Proteomes" id="UP000321124">
    <property type="component" value="Plasmid pNi1-3"/>
</dbReference>
<accession>A0A8F3E3B7</accession>
<dbReference type="EMBL" id="CP076856">
    <property type="protein sequence ID" value="QWY79215.1"/>
    <property type="molecule type" value="Genomic_DNA"/>
</dbReference>
<feature type="chain" id="PRO_5034632614" evidence="1">
    <location>
        <begin position="27"/>
        <end position="163"/>
    </location>
</feature>
<dbReference type="KEGG" id="sdeo:D0436_25075"/>
<feature type="signal peptide" evidence="1">
    <location>
        <begin position="1"/>
        <end position="26"/>
    </location>
</feature>
<protein>
    <submittedName>
        <fullName evidence="2">Uncharacterized protein</fullName>
    </submittedName>
</protein>
<reference evidence="2" key="1">
    <citation type="submission" date="2021-06" db="EMBL/GenBank/DDBJ databases">
        <title>The First Complete Genome Sequence of Species Shewanella decolorationis, from a Bioremediation Competent Strain Ni1-3.</title>
        <authorList>
            <person name="Wang Y."/>
            <person name="Cai X."/>
            <person name="Mao Y."/>
        </authorList>
    </citation>
    <scope>NUCLEOTIDE SEQUENCE</scope>
    <source>
        <plasmid evidence="2">pNi1-3</plasmid>
    </source>
</reference>
<gene>
    <name evidence="2" type="ORF">D0436_25075</name>
</gene>
<sequence>MLRNINYMVLGLVLSVFYTFTAPAFASPAPNEAESCAVAMAQFRYYAHGYETGAKWIPGSLEAPKYAESEVNPEGVIIDYYIAKEYTEGSNQIPVEITRRLIHTAYNNYQSGHSASFGSYWTLASCMGVINKPIEFLGRCDEREAQPTKRGFQEFVQCASPNR</sequence>
<dbReference type="AlphaFoldDB" id="A0A8F3E3B7"/>
<evidence type="ECO:0000313" key="3">
    <source>
        <dbReference type="Proteomes" id="UP000321124"/>
    </source>
</evidence>
<keyword evidence="1" id="KW-0732">Signal</keyword>
<organism evidence="2 3">
    <name type="scientific">Shewanella decolorationis</name>
    <dbReference type="NCBI Taxonomy" id="256839"/>
    <lineage>
        <taxon>Bacteria</taxon>
        <taxon>Pseudomonadati</taxon>
        <taxon>Pseudomonadota</taxon>
        <taxon>Gammaproteobacteria</taxon>
        <taxon>Alteromonadales</taxon>
        <taxon>Shewanellaceae</taxon>
        <taxon>Shewanella</taxon>
    </lineage>
</organism>